<gene>
    <name evidence="1" type="ORF">B5808_05885</name>
</gene>
<dbReference type="Proteomes" id="UP000192775">
    <property type="component" value="Chromosome"/>
</dbReference>
<organism evidence="1 2">
    <name type="scientific">Cnuibacter physcomitrellae</name>
    <dbReference type="NCBI Taxonomy" id="1619308"/>
    <lineage>
        <taxon>Bacteria</taxon>
        <taxon>Bacillati</taxon>
        <taxon>Actinomycetota</taxon>
        <taxon>Actinomycetes</taxon>
        <taxon>Micrococcales</taxon>
        <taxon>Microbacteriaceae</taxon>
        <taxon>Cnuibacter</taxon>
    </lineage>
</organism>
<accession>A0A1X9LNU4</accession>
<dbReference type="RefSeq" id="WP_085018937.1">
    <property type="nucleotide sequence ID" value="NZ_BMHD01000002.1"/>
</dbReference>
<dbReference type="PANTHER" id="PTHR41913">
    <property type="entry name" value="DUF1684 DOMAIN-CONTAINING PROTEIN"/>
    <property type="match status" value="1"/>
</dbReference>
<sequence length="237" mass="25697">MSEFSDGWNRWRQQRWAAVDGEFGIAALVATHWLSTTPQALPGLPGEWHVERGDIVGDDLTIEAGGEALLGGVLLKHMQRDDQIALRVFDPDSPGRTSLDRIDVFPLDAEWKTHGVFTPAVDESVGIEAIDGYVQDTAVAGHVRFEIGGESASFVVTGEGPEKFATFGDATNGVDTYGFRFLRIRVEGDDGAAIVDFNRAYLPNCAFADGYVCPLPPASNRLHVRVPAGERAVVRGD</sequence>
<protein>
    <submittedName>
        <fullName evidence="1">Uncharacterized protein</fullName>
    </submittedName>
</protein>
<dbReference type="KEGG" id="cphy:B5808_05885"/>
<dbReference type="AlphaFoldDB" id="A0A1X9LNU4"/>
<dbReference type="STRING" id="1619308.B5808_05885"/>
<dbReference type="InterPro" id="IPR012467">
    <property type="entry name" value="DUF1684"/>
</dbReference>
<evidence type="ECO:0000313" key="1">
    <source>
        <dbReference type="EMBL" id="ARJ04799.1"/>
    </source>
</evidence>
<reference evidence="1 2" key="1">
    <citation type="submission" date="2017-04" db="EMBL/GenBank/DDBJ databases">
        <authorList>
            <person name="Afonso C.L."/>
            <person name="Miller P.J."/>
            <person name="Scott M.A."/>
            <person name="Spackman E."/>
            <person name="Goraichik I."/>
            <person name="Dimitrov K.M."/>
            <person name="Suarez D.L."/>
            <person name="Swayne D.E."/>
        </authorList>
    </citation>
    <scope>NUCLEOTIDE SEQUENCE [LARGE SCALE GENOMIC DNA]</scope>
    <source>
        <strain evidence="2">XA(T)</strain>
    </source>
</reference>
<dbReference type="PANTHER" id="PTHR41913:SF1">
    <property type="entry name" value="DUF1684 DOMAIN-CONTAINING PROTEIN"/>
    <property type="match status" value="1"/>
</dbReference>
<name>A0A1X9LNU4_9MICO</name>
<keyword evidence="2" id="KW-1185">Reference proteome</keyword>
<dbReference type="Pfam" id="PF07920">
    <property type="entry name" value="DUF1684"/>
    <property type="match status" value="1"/>
</dbReference>
<evidence type="ECO:0000313" key="2">
    <source>
        <dbReference type="Proteomes" id="UP000192775"/>
    </source>
</evidence>
<proteinExistence type="predicted"/>
<dbReference type="EMBL" id="CP020715">
    <property type="protein sequence ID" value="ARJ04799.1"/>
    <property type="molecule type" value="Genomic_DNA"/>
</dbReference>